<feature type="domain" description="Ancillary SecYEG translocon subunit/Cell division coordinator CpoB TPR" evidence="3">
    <location>
        <begin position="27"/>
        <end position="148"/>
    </location>
</feature>
<feature type="compositionally biased region" description="Low complexity" evidence="1">
    <location>
        <begin position="235"/>
        <end position="259"/>
    </location>
</feature>
<dbReference type="Pfam" id="PF09976">
    <property type="entry name" value="TPR_21"/>
    <property type="match status" value="1"/>
</dbReference>
<evidence type="ECO:0000259" key="3">
    <source>
        <dbReference type="Pfam" id="PF09976"/>
    </source>
</evidence>
<accession>A0ABY4SJK3</accession>
<proteinExistence type="predicted"/>
<keyword evidence="2" id="KW-0812">Transmembrane</keyword>
<evidence type="ECO:0000313" key="4">
    <source>
        <dbReference type="EMBL" id="URI14031.1"/>
    </source>
</evidence>
<feature type="region of interest" description="Disordered" evidence="1">
    <location>
        <begin position="228"/>
        <end position="259"/>
    </location>
</feature>
<dbReference type="RefSeq" id="WP_249750159.1">
    <property type="nucleotide sequence ID" value="NZ_CP097298.1"/>
</dbReference>
<dbReference type="Proteomes" id="UP001055429">
    <property type="component" value="Chromosome"/>
</dbReference>
<evidence type="ECO:0000256" key="1">
    <source>
        <dbReference type="SAM" id="MobiDB-lite"/>
    </source>
</evidence>
<keyword evidence="2" id="KW-1133">Transmembrane helix</keyword>
<gene>
    <name evidence="4" type="ORF">M8231_09325</name>
</gene>
<sequence>MVDVFEQVEEELRSDRYKRLARTWLPVAAVVVIVALIGALGWWGWDSYQSNRAAKGAEAYDRGLEALRESKPADARAAFQEAVEQGNGAYKALALQQQAAQALDANKVPDAVRLFDESAKATRDPILSDTASLKAAWLLMDTAPLAELESRLTPLAEDDRPLHAFAQHALALARLQHGKAAEARSALVVLQLGQDVPDAIRQQAQAAIAMIDSGTVAALPKIVDAAKAAPPPAAPQVAPASQAASPASAPAPAAAPTQQ</sequence>
<keyword evidence="5" id="KW-1185">Reference proteome</keyword>
<evidence type="ECO:0000313" key="5">
    <source>
        <dbReference type="Proteomes" id="UP001055429"/>
    </source>
</evidence>
<feature type="transmembrane region" description="Helical" evidence="2">
    <location>
        <begin position="23"/>
        <end position="45"/>
    </location>
</feature>
<reference evidence="4" key="1">
    <citation type="submission" date="2022-05" db="EMBL/GenBank/DDBJ databases">
        <title>Brevundimonas albigilva TT17 genome sequence.</title>
        <authorList>
            <person name="Lee K."/>
            <person name="Son H."/>
        </authorList>
    </citation>
    <scope>NUCLEOTIDE SEQUENCE</scope>
    <source>
        <strain evidence="4">TT17</strain>
    </source>
</reference>
<dbReference type="EMBL" id="CP097649">
    <property type="protein sequence ID" value="URI14031.1"/>
    <property type="molecule type" value="Genomic_DNA"/>
</dbReference>
<evidence type="ECO:0000256" key="2">
    <source>
        <dbReference type="SAM" id="Phobius"/>
    </source>
</evidence>
<keyword evidence="2" id="KW-0472">Membrane</keyword>
<name>A0ABY4SJK3_9CAUL</name>
<organism evidence="4 5">
    <name type="scientific">Brevundimonas albigilva</name>
    <dbReference type="NCBI Taxonomy" id="1312364"/>
    <lineage>
        <taxon>Bacteria</taxon>
        <taxon>Pseudomonadati</taxon>
        <taxon>Pseudomonadota</taxon>
        <taxon>Alphaproteobacteria</taxon>
        <taxon>Caulobacterales</taxon>
        <taxon>Caulobacteraceae</taxon>
        <taxon>Brevundimonas</taxon>
    </lineage>
</organism>
<protein>
    <submittedName>
        <fullName evidence="4">Tetratricopeptide repeat protein</fullName>
    </submittedName>
</protein>
<dbReference type="InterPro" id="IPR018704">
    <property type="entry name" value="SecYEG/CpoB_TPR"/>
</dbReference>